<dbReference type="PRINTS" id="PR00344">
    <property type="entry name" value="BCTRLSENSOR"/>
</dbReference>
<dbReference type="AlphaFoldDB" id="A0A7R7EMZ7"/>
<keyword evidence="7" id="KW-0547">Nucleotide-binding</keyword>
<evidence type="ECO:0000256" key="3">
    <source>
        <dbReference type="ARBA" id="ARBA00012438"/>
    </source>
</evidence>
<keyword evidence="9" id="KW-0067">ATP-binding</keyword>
<dbReference type="EMBL" id="AP024169">
    <property type="protein sequence ID" value="BCN31739.1"/>
    <property type="molecule type" value="Genomic_DNA"/>
</dbReference>
<evidence type="ECO:0000256" key="7">
    <source>
        <dbReference type="ARBA" id="ARBA00022741"/>
    </source>
</evidence>
<name>A0A7R7EMZ7_9FIRM</name>
<keyword evidence="17" id="KW-1185">Reference proteome</keyword>
<keyword evidence="13" id="KW-0175">Coiled coil</keyword>
<evidence type="ECO:0000256" key="10">
    <source>
        <dbReference type="ARBA" id="ARBA00022989"/>
    </source>
</evidence>
<dbReference type="Gene3D" id="3.30.565.10">
    <property type="entry name" value="Histidine kinase-like ATPase, C-terminal domain"/>
    <property type="match status" value="1"/>
</dbReference>
<dbReference type="SUPFAM" id="SSF55874">
    <property type="entry name" value="ATPase domain of HSP90 chaperone/DNA topoisomerase II/histidine kinase"/>
    <property type="match status" value="1"/>
</dbReference>
<evidence type="ECO:0000256" key="2">
    <source>
        <dbReference type="ARBA" id="ARBA00004370"/>
    </source>
</evidence>
<dbReference type="GO" id="GO:0005886">
    <property type="term" value="C:plasma membrane"/>
    <property type="evidence" value="ECO:0007669"/>
    <property type="project" value="TreeGrafter"/>
</dbReference>
<keyword evidence="12 14" id="KW-0472">Membrane</keyword>
<dbReference type="InterPro" id="IPR036097">
    <property type="entry name" value="HisK_dim/P_sf"/>
</dbReference>
<evidence type="ECO:0000256" key="13">
    <source>
        <dbReference type="SAM" id="Coils"/>
    </source>
</evidence>
<dbReference type="InterPro" id="IPR050351">
    <property type="entry name" value="BphY/WalK/GraS-like"/>
</dbReference>
<evidence type="ECO:0000313" key="17">
    <source>
        <dbReference type="Proteomes" id="UP000595897"/>
    </source>
</evidence>
<dbReference type="InterPro" id="IPR058212">
    <property type="entry name" value="VanS-like"/>
</dbReference>
<feature type="coiled-coil region" evidence="13">
    <location>
        <begin position="122"/>
        <end position="149"/>
    </location>
</feature>
<dbReference type="InterPro" id="IPR004358">
    <property type="entry name" value="Sig_transdc_His_kin-like_C"/>
</dbReference>
<dbReference type="Pfam" id="PF00512">
    <property type="entry name" value="HisKA"/>
    <property type="match status" value="1"/>
</dbReference>
<keyword evidence="4" id="KW-0597">Phosphoprotein</keyword>
<evidence type="ECO:0000256" key="6">
    <source>
        <dbReference type="ARBA" id="ARBA00022692"/>
    </source>
</evidence>
<comment type="catalytic activity">
    <reaction evidence="1">
        <text>ATP + protein L-histidine = ADP + protein N-phospho-L-histidine.</text>
        <dbReference type="EC" id="2.7.13.3"/>
    </reaction>
</comment>
<gene>
    <name evidence="16" type="primary">vanS</name>
    <name evidence="16" type="ORF">bsdtb5_30340</name>
</gene>
<dbReference type="InterPro" id="IPR003594">
    <property type="entry name" value="HATPase_dom"/>
</dbReference>
<dbReference type="GO" id="GO:0005524">
    <property type="term" value="F:ATP binding"/>
    <property type="evidence" value="ECO:0007669"/>
    <property type="project" value="UniProtKB-KW"/>
</dbReference>
<dbReference type="SUPFAM" id="SSF47384">
    <property type="entry name" value="Homodimeric domain of signal transducing histidine kinase"/>
    <property type="match status" value="1"/>
</dbReference>
<feature type="transmembrane region" description="Helical" evidence="14">
    <location>
        <begin position="73"/>
        <end position="91"/>
    </location>
</feature>
<accession>A0A7R7EMZ7</accession>
<feature type="transmembrane region" description="Helical" evidence="14">
    <location>
        <begin position="23"/>
        <end position="53"/>
    </location>
</feature>
<reference evidence="16 17" key="1">
    <citation type="submission" date="2020-11" db="EMBL/GenBank/DDBJ databases">
        <title>Draft genome sequencing of a Lachnospiraceae strain isolated from anoxic soil subjected to BSD treatment.</title>
        <authorList>
            <person name="Uek A."/>
            <person name="Tonouchi A."/>
        </authorList>
    </citation>
    <scope>NUCLEOTIDE SEQUENCE [LARGE SCALE GENOMIC DNA]</scope>
    <source>
        <strain evidence="16 17">TB5</strain>
    </source>
</reference>
<evidence type="ECO:0000256" key="5">
    <source>
        <dbReference type="ARBA" id="ARBA00022679"/>
    </source>
</evidence>
<dbReference type="FunFam" id="3.30.565.10:FF:000013">
    <property type="entry name" value="Two-component sensor histidine kinase"/>
    <property type="match status" value="1"/>
</dbReference>
<sequence length="371" mass="43361">MLSYSKEDQRSSTNLKKELTRRLIVRALIQIAAIITFFSITLVVGKLICAQYTWYDDESLYNILKYFEYNAPFIAIVFCFIGVIIVLLSAWRKSLGYLDNVLEATENIYHNDRELIKLPTELIEVENKMNQIKLNVRENERATKEAEQRKNDLVVYLAHDLKTPLTSVIGYLSLLRDERQISEELQEKYLTISLDKAERLEDLINEFFEITRFNLSTLTLELSRVNLTRMLEQIIYEFKPMFLEKNLQCTLHSDSNITMMFDVYKMQRVFDNLLRNAVNYSFENSTIDITIRQKENTVVIVFNNHGNTIPEEKLQRIFEQFYRLDTSRTSKSGGAGLGLAIAKEIVELHRGEILAHSENEIITFEVRIPLL</sequence>
<evidence type="ECO:0000256" key="12">
    <source>
        <dbReference type="ARBA" id="ARBA00023136"/>
    </source>
</evidence>
<dbReference type="SMART" id="SM00387">
    <property type="entry name" value="HATPase_c"/>
    <property type="match status" value="1"/>
</dbReference>
<evidence type="ECO:0000256" key="8">
    <source>
        <dbReference type="ARBA" id="ARBA00022777"/>
    </source>
</evidence>
<dbReference type="InterPro" id="IPR003661">
    <property type="entry name" value="HisK_dim/P_dom"/>
</dbReference>
<keyword evidence="6 14" id="KW-0812">Transmembrane</keyword>
<protein>
    <recommendedName>
        <fullName evidence="3">histidine kinase</fullName>
        <ecNumber evidence="3">2.7.13.3</ecNumber>
    </recommendedName>
</protein>
<dbReference type="PANTHER" id="PTHR45453">
    <property type="entry name" value="PHOSPHATE REGULON SENSOR PROTEIN PHOR"/>
    <property type="match status" value="1"/>
</dbReference>
<dbReference type="PANTHER" id="PTHR45453:SF1">
    <property type="entry name" value="PHOSPHATE REGULON SENSOR PROTEIN PHOR"/>
    <property type="match status" value="1"/>
</dbReference>
<evidence type="ECO:0000256" key="1">
    <source>
        <dbReference type="ARBA" id="ARBA00000085"/>
    </source>
</evidence>
<dbReference type="GO" id="GO:0004721">
    <property type="term" value="F:phosphoprotein phosphatase activity"/>
    <property type="evidence" value="ECO:0007669"/>
    <property type="project" value="TreeGrafter"/>
</dbReference>
<evidence type="ECO:0000256" key="4">
    <source>
        <dbReference type="ARBA" id="ARBA00022553"/>
    </source>
</evidence>
<dbReference type="PROSITE" id="PS50109">
    <property type="entry name" value="HIS_KIN"/>
    <property type="match status" value="1"/>
</dbReference>
<evidence type="ECO:0000256" key="11">
    <source>
        <dbReference type="ARBA" id="ARBA00023012"/>
    </source>
</evidence>
<dbReference type="CDD" id="cd00082">
    <property type="entry name" value="HisKA"/>
    <property type="match status" value="1"/>
</dbReference>
<proteinExistence type="predicted"/>
<dbReference type="Pfam" id="PF02518">
    <property type="entry name" value="HATPase_c"/>
    <property type="match status" value="1"/>
</dbReference>
<feature type="domain" description="Histidine kinase" evidence="15">
    <location>
        <begin position="156"/>
        <end position="371"/>
    </location>
</feature>
<dbReference type="KEGG" id="ahb:bsdtb5_30340"/>
<dbReference type="Gene3D" id="1.10.287.130">
    <property type="match status" value="1"/>
</dbReference>
<dbReference type="GO" id="GO:0016036">
    <property type="term" value="P:cellular response to phosphate starvation"/>
    <property type="evidence" value="ECO:0007669"/>
    <property type="project" value="TreeGrafter"/>
</dbReference>
<evidence type="ECO:0000313" key="16">
    <source>
        <dbReference type="EMBL" id="BCN31739.1"/>
    </source>
</evidence>
<comment type="subcellular location">
    <subcellularLocation>
        <location evidence="2">Membrane</location>
    </subcellularLocation>
</comment>
<dbReference type="InterPro" id="IPR036890">
    <property type="entry name" value="HATPase_C_sf"/>
</dbReference>
<dbReference type="Proteomes" id="UP000595897">
    <property type="component" value="Chromosome"/>
</dbReference>
<evidence type="ECO:0000259" key="15">
    <source>
        <dbReference type="PROSITE" id="PS50109"/>
    </source>
</evidence>
<keyword evidence="5" id="KW-0808">Transferase</keyword>
<evidence type="ECO:0000256" key="9">
    <source>
        <dbReference type="ARBA" id="ARBA00022840"/>
    </source>
</evidence>
<dbReference type="InterPro" id="IPR005467">
    <property type="entry name" value="His_kinase_dom"/>
</dbReference>
<dbReference type="GO" id="GO:0000155">
    <property type="term" value="F:phosphorelay sensor kinase activity"/>
    <property type="evidence" value="ECO:0007669"/>
    <property type="project" value="InterPro"/>
</dbReference>
<evidence type="ECO:0000256" key="14">
    <source>
        <dbReference type="SAM" id="Phobius"/>
    </source>
</evidence>
<dbReference type="EC" id="2.7.13.3" evidence="3"/>
<keyword evidence="11" id="KW-0902">Two-component regulatory system</keyword>
<keyword evidence="8 16" id="KW-0418">Kinase</keyword>
<organism evidence="16 17">
    <name type="scientific">Anaeromicropila herbilytica</name>
    <dbReference type="NCBI Taxonomy" id="2785025"/>
    <lineage>
        <taxon>Bacteria</taxon>
        <taxon>Bacillati</taxon>
        <taxon>Bacillota</taxon>
        <taxon>Clostridia</taxon>
        <taxon>Lachnospirales</taxon>
        <taxon>Lachnospiraceae</taxon>
        <taxon>Anaeromicropila</taxon>
    </lineage>
</organism>
<dbReference type="SMART" id="SM00388">
    <property type="entry name" value="HisKA"/>
    <property type="match status" value="1"/>
</dbReference>
<keyword evidence="10 14" id="KW-1133">Transmembrane helix</keyword>
<dbReference type="NCBIfam" id="NF033091">
    <property type="entry name" value="HK_VanS_ACDEFG"/>
    <property type="match status" value="1"/>
</dbReference>